<dbReference type="SUPFAM" id="SSF55298">
    <property type="entry name" value="YjgF-like"/>
    <property type="match status" value="1"/>
</dbReference>
<comment type="caution">
    <text evidence="2">The sequence shown here is derived from an EMBL/GenBank/DDBJ whole genome shotgun (WGS) entry which is preliminary data.</text>
</comment>
<sequence length="125" mass="13842">MTQKLNYDFLPAISGPYVHAAKHNKTLYISGLTAFGTEAQTRGLVEQSAEVLNQIGRILDHERCTKSDLIKLTIFVTDINLLPAIREQLFVFYAGQLPACSLIEVSKLIHADLKIEIEATVALSD</sequence>
<dbReference type="PANTHER" id="PTHR11803:SF58">
    <property type="entry name" value="PROTEIN HMF1-RELATED"/>
    <property type="match status" value="1"/>
</dbReference>
<dbReference type="Proteomes" id="UP000779070">
    <property type="component" value="Unassembled WGS sequence"/>
</dbReference>
<accession>A0ABS3A1X7</accession>
<dbReference type="Gene3D" id="3.30.1330.40">
    <property type="entry name" value="RutC-like"/>
    <property type="match status" value="1"/>
</dbReference>
<dbReference type="Pfam" id="PF01042">
    <property type="entry name" value="Ribonuc_L-PSP"/>
    <property type="match status" value="1"/>
</dbReference>
<comment type="similarity">
    <text evidence="1">Belongs to the RutC family.</text>
</comment>
<gene>
    <name evidence="2" type="ORF">JYA62_12565</name>
</gene>
<dbReference type="InterPro" id="IPR006175">
    <property type="entry name" value="YjgF/YER057c/UK114"/>
</dbReference>
<evidence type="ECO:0000313" key="2">
    <source>
        <dbReference type="EMBL" id="MBN3578496.1"/>
    </source>
</evidence>
<dbReference type="InterPro" id="IPR035959">
    <property type="entry name" value="RutC-like_sf"/>
</dbReference>
<organism evidence="2 3">
    <name type="scientific">Vibrio neptunius</name>
    <dbReference type="NCBI Taxonomy" id="170651"/>
    <lineage>
        <taxon>Bacteria</taxon>
        <taxon>Pseudomonadati</taxon>
        <taxon>Pseudomonadota</taxon>
        <taxon>Gammaproteobacteria</taxon>
        <taxon>Vibrionales</taxon>
        <taxon>Vibrionaceae</taxon>
        <taxon>Vibrio</taxon>
    </lineage>
</organism>
<keyword evidence="3" id="KW-1185">Reference proteome</keyword>
<evidence type="ECO:0000313" key="3">
    <source>
        <dbReference type="Proteomes" id="UP000779070"/>
    </source>
</evidence>
<dbReference type="EMBL" id="JAFHLB010000014">
    <property type="protein sequence ID" value="MBN3578496.1"/>
    <property type="molecule type" value="Genomic_DNA"/>
</dbReference>
<proteinExistence type="inferred from homology"/>
<name>A0ABS3A1X7_9VIBR</name>
<dbReference type="CDD" id="cd00448">
    <property type="entry name" value="YjgF_YER057c_UK114_family"/>
    <property type="match status" value="1"/>
</dbReference>
<protein>
    <submittedName>
        <fullName evidence="2">RidA family protein</fullName>
    </submittedName>
</protein>
<dbReference type="PANTHER" id="PTHR11803">
    <property type="entry name" value="2-IMINOBUTANOATE/2-IMINOPROPANOATE DEAMINASE RIDA"/>
    <property type="match status" value="1"/>
</dbReference>
<evidence type="ECO:0000256" key="1">
    <source>
        <dbReference type="ARBA" id="ARBA00010552"/>
    </source>
</evidence>
<dbReference type="GeneID" id="88757549"/>
<reference evidence="2 3" key="1">
    <citation type="submission" date="2021-02" db="EMBL/GenBank/DDBJ databases">
        <title>Draft Genome Sequences of 5 Vibrio neptunius Strains Isolated From of Bivalve Hatcheries.</title>
        <authorList>
            <person name="Galvis F."/>
            <person name="Barja J.L."/>
            <person name="Lemos M.L."/>
            <person name="Balado M."/>
        </authorList>
    </citation>
    <scope>NUCLEOTIDE SEQUENCE [LARGE SCALE GENOMIC DNA]</scope>
    <source>
        <strain evidence="2 3">PP-145.98</strain>
    </source>
</reference>
<dbReference type="RefSeq" id="WP_045976495.1">
    <property type="nucleotide sequence ID" value="NZ_CAWMDY010000043.1"/>
</dbReference>